<dbReference type="InterPro" id="IPR050863">
    <property type="entry name" value="CenT-Element_Derived"/>
</dbReference>
<proteinExistence type="predicted"/>
<gene>
    <name evidence="2" type="ORF">PR048_010637</name>
</gene>
<dbReference type="PANTHER" id="PTHR19303">
    <property type="entry name" value="TRANSPOSON"/>
    <property type="match status" value="1"/>
</dbReference>
<dbReference type="InterPro" id="IPR004875">
    <property type="entry name" value="DDE_SF_endonuclease_dom"/>
</dbReference>
<evidence type="ECO:0000313" key="2">
    <source>
        <dbReference type="EMBL" id="KAJ8891123.1"/>
    </source>
</evidence>
<name>A0ABQ9I399_9NEOP</name>
<accession>A0ABQ9I399</accession>
<sequence>MPFRSPIICEKAVRLYSHLVTSSGEGTASETELKFTATKDLTLVGEAASADHTAAANYQQEINAIIIEDKDCLPEQVFNADKTGLYWKRMPNRTFISKAAQDSLTLLLCENTAGTCMIKPMLLYRSQNPQALAENIKGTWVTAKIFVDWFKNFVKEVEKQPRCTKFANTNVEVVFLPPNTISLIQPLDQGIIAAFKCYYTRSTHSRIMNMMTKDPTLLVLQCWKNYDIAECITVIKESLDECTLMQNFQGFPAIDIEVMRIVGAAQQLKGEGLEDMQPHKVQELILSQCSANVNETESPYPMLTIQNISKAMFLASQLSDYYIN</sequence>
<evidence type="ECO:0000259" key="1">
    <source>
        <dbReference type="Pfam" id="PF03184"/>
    </source>
</evidence>
<dbReference type="PANTHER" id="PTHR19303:SF26">
    <property type="entry name" value="TIGGER TRANSPOSABLE ELEMENT-DERIVED PROTEIN 1"/>
    <property type="match status" value="1"/>
</dbReference>
<dbReference type="EMBL" id="JARBHB010000003">
    <property type="protein sequence ID" value="KAJ8891123.1"/>
    <property type="molecule type" value="Genomic_DNA"/>
</dbReference>
<dbReference type="Proteomes" id="UP001159363">
    <property type="component" value="Chromosome 3"/>
</dbReference>
<keyword evidence="3" id="KW-1185">Reference proteome</keyword>
<dbReference type="Pfam" id="PF03184">
    <property type="entry name" value="DDE_1"/>
    <property type="match status" value="2"/>
</dbReference>
<organism evidence="2 3">
    <name type="scientific">Dryococelus australis</name>
    <dbReference type="NCBI Taxonomy" id="614101"/>
    <lineage>
        <taxon>Eukaryota</taxon>
        <taxon>Metazoa</taxon>
        <taxon>Ecdysozoa</taxon>
        <taxon>Arthropoda</taxon>
        <taxon>Hexapoda</taxon>
        <taxon>Insecta</taxon>
        <taxon>Pterygota</taxon>
        <taxon>Neoptera</taxon>
        <taxon>Polyneoptera</taxon>
        <taxon>Phasmatodea</taxon>
        <taxon>Verophasmatodea</taxon>
        <taxon>Anareolatae</taxon>
        <taxon>Phasmatidae</taxon>
        <taxon>Eurycanthinae</taxon>
        <taxon>Dryococelus</taxon>
    </lineage>
</organism>
<feature type="domain" description="DDE-1" evidence="1">
    <location>
        <begin position="167"/>
        <end position="240"/>
    </location>
</feature>
<comment type="caution">
    <text evidence="2">The sequence shown here is derived from an EMBL/GenBank/DDBJ whole genome shotgun (WGS) entry which is preliminary data.</text>
</comment>
<feature type="domain" description="DDE-1" evidence="1">
    <location>
        <begin position="102"/>
        <end position="160"/>
    </location>
</feature>
<reference evidence="2 3" key="1">
    <citation type="submission" date="2023-02" db="EMBL/GenBank/DDBJ databases">
        <title>LHISI_Scaffold_Assembly.</title>
        <authorList>
            <person name="Stuart O.P."/>
            <person name="Cleave R."/>
            <person name="Magrath M.J.L."/>
            <person name="Mikheyev A.S."/>
        </authorList>
    </citation>
    <scope>NUCLEOTIDE SEQUENCE [LARGE SCALE GENOMIC DNA]</scope>
    <source>
        <strain evidence="2">Daus_M_001</strain>
        <tissue evidence="2">Leg muscle</tissue>
    </source>
</reference>
<evidence type="ECO:0000313" key="3">
    <source>
        <dbReference type="Proteomes" id="UP001159363"/>
    </source>
</evidence>
<protein>
    <recommendedName>
        <fullName evidence="1">DDE-1 domain-containing protein</fullName>
    </recommendedName>
</protein>